<dbReference type="SUPFAM" id="SSF103481">
    <property type="entry name" value="Multidrug resistance efflux transporter EmrE"/>
    <property type="match status" value="2"/>
</dbReference>
<evidence type="ECO:0000256" key="2">
    <source>
        <dbReference type="ARBA" id="ARBA00007362"/>
    </source>
</evidence>
<evidence type="ECO:0000256" key="7">
    <source>
        <dbReference type="SAM" id="MobiDB-lite"/>
    </source>
</evidence>
<comment type="similarity">
    <text evidence="2">Belongs to the EamA transporter family.</text>
</comment>
<dbReference type="Pfam" id="PF00892">
    <property type="entry name" value="EamA"/>
    <property type="match status" value="2"/>
</dbReference>
<feature type="transmembrane region" description="Helical" evidence="8">
    <location>
        <begin position="84"/>
        <end position="102"/>
    </location>
</feature>
<gene>
    <name evidence="10" type="ORF">H9763_10940</name>
</gene>
<sequence length="349" mass="36304">MSRTGVVFGCALICCFLWGSAAPSIKIGYRLFDIAADDSMAQLVFAGMRFMLAGIMVILAGTLLSRKEGGEGLLKPARTSLPLILKLAMVQTVAQYIFYYVGLAHTTGVKAAVIGGSNVFLSIFIAVAVFHMEKLTPRKLLGCAAGFAGVVIINVSGKGIDMSVSFLGEGFILLSSLSYALSSGLIKKYSAKENPVALSGYQFLCGGIVLTLTGLAAGGRVKLSDVPAGGWALLGYMGLISAAAYTLWGILLKYNPVARVAVFGFMNPVFSFLLSALLLGEGSQALGWSALSALALVCAGILIVNLPEAPLPNAPLPNGPLSNTSLPGGPLPNAPLPDGRSSRERKKQA</sequence>
<evidence type="ECO:0000313" key="10">
    <source>
        <dbReference type="EMBL" id="HJB91962.1"/>
    </source>
</evidence>
<reference evidence="10" key="2">
    <citation type="submission" date="2021-04" db="EMBL/GenBank/DDBJ databases">
        <authorList>
            <person name="Gilroy R."/>
        </authorList>
    </citation>
    <scope>NUCLEOTIDE SEQUENCE</scope>
    <source>
        <strain evidence="10">USAMLcec3-2134</strain>
    </source>
</reference>
<keyword evidence="5 8" id="KW-1133">Transmembrane helix</keyword>
<evidence type="ECO:0000313" key="11">
    <source>
        <dbReference type="Proteomes" id="UP000886883"/>
    </source>
</evidence>
<dbReference type="GO" id="GO:0005886">
    <property type="term" value="C:plasma membrane"/>
    <property type="evidence" value="ECO:0007669"/>
    <property type="project" value="UniProtKB-SubCell"/>
</dbReference>
<dbReference type="EMBL" id="DWXE01000040">
    <property type="protein sequence ID" value="HJB91962.1"/>
    <property type="molecule type" value="Genomic_DNA"/>
</dbReference>
<name>A0A9D2MTT6_9FIRM</name>
<evidence type="ECO:0000256" key="5">
    <source>
        <dbReference type="ARBA" id="ARBA00022989"/>
    </source>
</evidence>
<evidence type="ECO:0000259" key="9">
    <source>
        <dbReference type="Pfam" id="PF00892"/>
    </source>
</evidence>
<dbReference type="PANTHER" id="PTHR32322:SF18">
    <property type="entry name" value="S-ADENOSYLMETHIONINE_S-ADENOSYLHOMOCYSTEINE TRANSPORTER"/>
    <property type="match status" value="1"/>
</dbReference>
<organism evidence="10 11">
    <name type="scientific">Candidatus Eisenbergiella merdigallinarum</name>
    <dbReference type="NCBI Taxonomy" id="2838552"/>
    <lineage>
        <taxon>Bacteria</taxon>
        <taxon>Bacillati</taxon>
        <taxon>Bacillota</taxon>
        <taxon>Clostridia</taxon>
        <taxon>Lachnospirales</taxon>
        <taxon>Lachnospiraceae</taxon>
        <taxon>Eisenbergiella</taxon>
    </lineage>
</organism>
<comment type="caution">
    <text evidence="10">The sequence shown here is derived from an EMBL/GenBank/DDBJ whole genome shotgun (WGS) entry which is preliminary data.</text>
</comment>
<evidence type="ECO:0000256" key="8">
    <source>
        <dbReference type="SAM" id="Phobius"/>
    </source>
</evidence>
<dbReference type="InterPro" id="IPR050638">
    <property type="entry name" value="AA-Vitamin_Transporters"/>
</dbReference>
<feature type="domain" description="EamA" evidence="9">
    <location>
        <begin position="168"/>
        <end position="305"/>
    </location>
</feature>
<evidence type="ECO:0000256" key="6">
    <source>
        <dbReference type="ARBA" id="ARBA00023136"/>
    </source>
</evidence>
<feature type="transmembrane region" description="Helical" evidence="8">
    <location>
        <begin position="260"/>
        <end position="279"/>
    </location>
</feature>
<dbReference type="InterPro" id="IPR000620">
    <property type="entry name" value="EamA_dom"/>
</dbReference>
<feature type="transmembrane region" description="Helical" evidence="8">
    <location>
        <begin position="45"/>
        <end position="64"/>
    </location>
</feature>
<dbReference type="PANTHER" id="PTHR32322">
    <property type="entry name" value="INNER MEMBRANE TRANSPORTER"/>
    <property type="match status" value="1"/>
</dbReference>
<comment type="subcellular location">
    <subcellularLocation>
        <location evidence="1">Cell membrane</location>
        <topology evidence="1">Multi-pass membrane protein</topology>
    </subcellularLocation>
</comment>
<evidence type="ECO:0000256" key="1">
    <source>
        <dbReference type="ARBA" id="ARBA00004651"/>
    </source>
</evidence>
<feature type="transmembrane region" description="Helical" evidence="8">
    <location>
        <begin position="166"/>
        <end position="186"/>
    </location>
</feature>
<feature type="transmembrane region" description="Helical" evidence="8">
    <location>
        <begin position="285"/>
        <end position="306"/>
    </location>
</feature>
<dbReference type="AlphaFoldDB" id="A0A9D2MTT6"/>
<feature type="transmembrane region" description="Helical" evidence="8">
    <location>
        <begin position="140"/>
        <end position="160"/>
    </location>
</feature>
<feature type="transmembrane region" description="Helical" evidence="8">
    <location>
        <begin position="108"/>
        <end position="128"/>
    </location>
</feature>
<evidence type="ECO:0000256" key="3">
    <source>
        <dbReference type="ARBA" id="ARBA00022475"/>
    </source>
</evidence>
<accession>A0A9D2MTT6</accession>
<keyword evidence="3" id="KW-1003">Cell membrane</keyword>
<dbReference type="Proteomes" id="UP000886883">
    <property type="component" value="Unassembled WGS sequence"/>
</dbReference>
<feature type="transmembrane region" description="Helical" evidence="8">
    <location>
        <begin position="198"/>
        <end position="217"/>
    </location>
</feature>
<feature type="compositionally biased region" description="Low complexity" evidence="7">
    <location>
        <begin position="319"/>
        <end position="328"/>
    </location>
</feature>
<feature type="domain" description="EamA" evidence="9">
    <location>
        <begin position="10"/>
        <end position="154"/>
    </location>
</feature>
<dbReference type="InterPro" id="IPR037185">
    <property type="entry name" value="EmrE-like"/>
</dbReference>
<feature type="transmembrane region" description="Helical" evidence="8">
    <location>
        <begin position="229"/>
        <end position="248"/>
    </location>
</feature>
<feature type="region of interest" description="Disordered" evidence="7">
    <location>
        <begin position="317"/>
        <end position="349"/>
    </location>
</feature>
<protein>
    <submittedName>
        <fullName evidence="10">DMT family transporter</fullName>
    </submittedName>
</protein>
<reference evidence="10" key="1">
    <citation type="journal article" date="2021" name="PeerJ">
        <title>Extensive microbial diversity within the chicken gut microbiome revealed by metagenomics and culture.</title>
        <authorList>
            <person name="Gilroy R."/>
            <person name="Ravi A."/>
            <person name="Getino M."/>
            <person name="Pursley I."/>
            <person name="Horton D.L."/>
            <person name="Alikhan N.F."/>
            <person name="Baker D."/>
            <person name="Gharbi K."/>
            <person name="Hall N."/>
            <person name="Watson M."/>
            <person name="Adriaenssens E.M."/>
            <person name="Foster-Nyarko E."/>
            <person name="Jarju S."/>
            <person name="Secka A."/>
            <person name="Antonio M."/>
            <person name="Oren A."/>
            <person name="Chaudhuri R.R."/>
            <person name="La Ragione R."/>
            <person name="Hildebrand F."/>
            <person name="Pallen M.J."/>
        </authorList>
    </citation>
    <scope>NUCLEOTIDE SEQUENCE</scope>
    <source>
        <strain evidence="10">USAMLcec3-2134</strain>
    </source>
</reference>
<keyword evidence="6 8" id="KW-0472">Membrane</keyword>
<proteinExistence type="inferred from homology"/>
<keyword evidence="4 8" id="KW-0812">Transmembrane</keyword>
<evidence type="ECO:0000256" key="4">
    <source>
        <dbReference type="ARBA" id="ARBA00022692"/>
    </source>
</evidence>